<dbReference type="PROSITE" id="PS50056">
    <property type="entry name" value="TYR_PHOSPHATASE_2"/>
    <property type="match status" value="1"/>
</dbReference>
<name>A0A9P6WMY0_9ASCO</name>
<dbReference type="AlphaFoldDB" id="A0A9P6WMY0"/>
<evidence type="ECO:0000256" key="3">
    <source>
        <dbReference type="ARBA" id="ARBA00022801"/>
    </source>
</evidence>
<dbReference type="InterPro" id="IPR000340">
    <property type="entry name" value="Dual-sp_phosphatase_cat-dom"/>
</dbReference>
<feature type="compositionally biased region" description="Low complexity" evidence="5">
    <location>
        <begin position="317"/>
        <end position="359"/>
    </location>
</feature>
<dbReference type="GO" id="GO:0043409">
    <property type="term" value="P:negative regulation of MAPK cascade"/>
    <property type="evidence" value="ECO:0007669"/>
    <property type="project" value="TreeGrafter"/>
</dbReference>
<dbReference type="InterPro" id="IPR016130">
    <property type="entry name" value="Tyr_Pase_AS"/>
</dbReference>
<keyword evidence="3" id="KW-0378">Hydrolase</keyword>
<dbReference type="Proteomes" id="UP000697127">
    <property type="component" value="Unassembled WGS sequence"/>
</dbReference>
<evidence type="ECO:0000256" key="2">
    <source>
        <dbReference type="ARBA" id="ARBA00013064"/>
    </source>
</evidence>
<feature type="compositionally biased region" description="Low complexity" evidence="5">
    <location>
        <begin position="524"/>
        <end position="554"/>
    </location>
</feature>
<evidence type="ECO:0000313" key="8">
    <source>
        <dbReference type="EMBL" id="KAG0689939.1"/>
    </source>
</evidence>
<gene>
    <name evidence="8" type="ORF">C6P40_004179</name>
</gene>
<comment type="similarity">
    <text evidence="1">Belongs to the protein-tyrosine phosphatase family. Non-receptor class dual specificity subfamily.</text>
</comment>
<feature type="compositionally biased region" description="Low complexity" evidence="5">
    <location>
        <begin position="382"/>
        <end position="409"/>
    </location>
</feature>
<dbReference type="SUPFAM" id="SSF52799">
    <property type="entry name" value="(Phosphotyrosine protein) phosphatases II"/>
    <property type="match status" value="1"/>
</dbReference>
<evidence type="ECO:0000256" key="4">
    <source>
        <dbReference type="ARBA" id="ARBA00022912"/>
    </source>
</evidence>
<feature type="domain" description="Tyrosine specific protein phosphatases" evidence="7">
    <location>
        <begin position="682"/>
        <end position="742"/>
    </location>
</feature>
<dbReference type="InterPro" id="IPR000387">
    <property type="entry name" value="Tyr_Pase_dom"/>
</dbReference>
<feature type="domain" description="Tyrosine-protein phosphatase" evidence="6">
    <location>
        <begin position="614"/>
        <end position="761"/>
    </location>
</feature>
<reference evidence="8" key="1">
    <citation type="submission" date="2020-11" db="EMBL/GenBank/DDBJ databases">
        <title>Kefir isolates.</title>
        <authorList>
            <person name="Marcisauskas S."/>
            <person name="Kim Y."/>
            <person name="Blasche S."/>
        </authorList>
    </citation>
    <scope>NUCLEOTIDE SEQUENCE</scope>
    <source>
        <strain evidence="8">Olga-1</strain>
    </source>
</reference>
<dbReference type="InterPro" id="IPR029021">
    <property type="entry name" value="Prot-tyrosine_phosphatase-like"/>
</dbReference>
<dbReference type="GO" id="GO:0017017">
    <property type="term" value="F:MAP kinase tyrosine/serine/threonine phosphatase activity"/>
    <property type="evidence" value="ECO:0007669"/>
    <property type="project" value="TreeGrafter"/>
</dbReference>
<dbReference type="PANTHER" id="PTHR10159">
    <property type="entry name" value="DUAL SPECIFICITY PROTEIN PHOSPHATASE"/>
    <property type="match status" value="1"/>
</dbReference>
<dbReference type="GO" id="GO:0008330">
    <property type="term" value="F:protein tyrosine/threonine phosphatase activity"/>
    <property type="evidence" value="ECO:0007669"/>
    <property type="project" value="TreeGrafter"/>
</dbReference>
<protein>
    <recommendedName>
        <fullName evidence="2">protein-tyrosine-phosphatase</fullName>
        <ecNumber evidence="2">3.1.3.48</ecNumber>
    </recommendedName>
</protein>
<evidence type="ECO:0000256" key="5">
    <source>
        <dbReference type="SAM" id="MobiDB-lite"/>
    </source>
</evidence>
<feature type="region of interest" description="Disordered" evidence="5">
    <location>
        <begin position="382"/>
        <end position="448"/>
    </location>
</feature>
<evidence type="ECO:0000259" key="7">
    <source>
        <dbReference type="PROSITE" id="PS50056"/>
    </source>
</evidence>
<sequence>MGFTFGFTEDIEDDLNNKLEFEKKDNNKEFINPIDNAKILQDPKLYSLEELLQLSFTDTRMTYEPVKIDEEMILFRRELFDVRHQLMMEDNNIEQENKEEFNILIGETGEDLKNGIYEGGLKSWECSFDMISKLKEINNINKLLKDNNEKFNVIELGCGTSLPTLYILKLIFCHFNEKEYKEQEQAHVQQEAISIVLSDYNFDVLRLVTLPNILLNWCATVLTQEELNELQQREGIDGNIRDGEIDITKPLVNKFIEWLKMRNISIKFICGSWCRKFMNLLYDAVPCMSQESNTIMTSETIYSLEILPNLQLNLSNTSSSSSKNSTSPNIISSSNDETKISPLSNSSSSNSPSSNSPSLIPFPLQKNEINFNDQCSNNSLSSSSSLSLTNNTPVISRTPTPTNTTTPITVSPFSHQRSLQHFRRITSYNSTSPSNSNSNSNSNSSTINDIGLKKNINTLALSIPTKDIDSITTTCENDKSTIPFQNSIINNTNNNNNSQETDEPVKSTHKTIPILPFDKPTRKINSIDSNINNNNNNNNNNSNNNNQFSFSSSPLSLHSPSNSISSKPLSPSLSAPININYYSQIRPQTIMHSFDESKLDESNNDNFKFAYPNGPICVLKPNLFLYSEPTFDELTNFDVIINVAQEIKDFSNQINEINEINKINKNIEYYFIPWTHTSRLTSDFPYLTSLIDKSLKNSKKVLIHCQCGVSRSASLIMAYFMKVFGGGYNDAYMRLKDIVPQISPNLSLIYELIEWGEWLEKGQPDQI</sequence>
<dbReference type="GO" id="GO:0033550">
    <property type="term" value="F:MAP kinase tyrosine phosphatase activity"/>
    <property type="evidence" value="ECO:0007669"/>
    <property type="project" value="TreeGrafter"/>
</dbReference>
<feature type="compositionally biased region" description="Low complexity" evidence="5">
    <location>
        <begin position="426"/>
        <end position="448"/>
    </location>
</feature>
<dbReference type="CDD" id="cd14521">
    <property type="entry name" value="DSP_fungal_SDP1-like"/>
    <property type="match status" value="1"/>
</dbReference>
<evidence type="ECO:0000313" key="9">
    <source>
        <dbReference type="Proteomes" id="UP000697127"/>
    </source>
</evidence>
<dbReference type="Pfam" id="PF00782">
    <property type="entry name" value="DSPc"/>
    <property type="match status" value="1"/>
</dbReference>
<proteinExistence type="inferred from homology"/>
<evidence type="ECO:0000259" key="6">
    <source>
        <dbReference type="PROSITE" id="PS50054"/>
    </source>
</evidence>
<comment type="caution">
    <text evidence="8">The sequence shown here is derived from an EMBL/GenBank/DDBJ whole genome shotgun (WGS) entry which is preliminary data.</text>
</comment>
<dbReference type="SMART" id="SM00195">
    <property type="entry name" value="DSPc"/>
    <property type="match status" value="1"/>
</dbReference>
<organism evidence="8 9">
    <name type="scientific">Pichia californica</name>
    <dbReference type="NCBI Taxonomy" id="460514"/>
    <lineage>
        <taxon>Eukaryota</taxon>
        <taxon>Fungi</taxon>
        <taxon>Dikarya</taxon>
        <taxon>Ascomycota</taxon>
        <taxon>Saccharomycotina</taxon>
        <taxon>Pichiomycetes</taxon>
        <taxon>Pichiales</taxon>
        <taxon>Pichiaceae</taxon>
        <taxon>Pichia</taxon>
    </lineage>
</organism>
<feature type="compositionally biased region" description="Low complexity" evidence="5">
    <location>
        <begin position="486"/>
        <end position="498"/>
    </location>
</feature>
<dbReference type="GO" id="GO:0005829">
    <property type="term" value="C:cytosol"/>
    <property type="evidence" value="ECO:0007669"/>
    <property type="project" value="TreeGrafter"/>
</dbReference>
<dbReference type="EC" id="3.1.3.48" evidence="2"/>
<dbReference type="PROSITE" id="PS00383">
    <property type="entry name" value="TYR_PHOSPHATASE_1"/>
    <property type="match status" value="1"/>
</dbReference>
<dbReference type="InterPro" id="IPR020422">
    <property type="entry name" value="TYR_PHOSPHATASE_DUAL_dom"/>
</dbReference>
<accession>A0A9P6WMY0</accession>
<dbReference type="Gene3D" id="3.90.190.10">
    <property type="entry name" value="Protein tyrosine phosphatase superfamily"/>
    <property type="match status" value="1"/>
</dbReference>
<dbReference type="Gene3D" id="3.40.50.150">
    <property type="entry name" value="Vaccinia Virus protein VP39"/>
    <property type="match status" value="1"/>
</dbReference>
<evidence type="ECO:0000256" key="1">
    <source>
        <dbReference type="ARBA" id="ARBA00008601"/>
    </source>
</evidence>
<feature type="region of interest" description="Disordered" evidence="5">
    <location>
        <begin position="484"/>
        <end position="554"/>
    </location>
</feature>
<dbReference type="InterPro" id="IPR029063">
    <property type="entry name" value="SAM-dependent_MTases_sf"/>
</dbReference>
<feature type="region of interest" description="Disordered" evidence="5">
    <location>
        <begin position="317"/>
        <end position="362"/>
    </location>
</feature>
<keyword evidence="9" id="KW-1185">Reference proteome</keyword>
<dbReference type="EMBL" id="PUHW01000053">
    <property type="protein sequence ID" value="KAG0689939.1"/>
    <property type="molecule type" value="Genomic_DNA"/>
</dbReference>
<dbReference type="GO" id="GO:0005634">
    <property type="term" value="C:nucleus"/>
    <property type="evidence" value="ECO:0007669"/>
    <property type="project" value="TreeGrafter"/>
</dbReference>
<keyword evidence="4" id="KW-0904">Protein phosphatase</keyword>
<dbReference type="PANTHER" id="PTHR10159:SF519">
    <property type="entry name" value="DUAL SPECIFICITY PROTEIN PHOSPHATASE MPK3"/>
    <property type="match status" value="1"/>
</dbReference>
<dbReference type="PROSITE" id="PS50054">
    <property type="entry name" value="TYR_PHOSPHATASE_DUAL"/>
    <property type="match status" value="1"/>
</dbReference>